<evidence type="ECO:0000259" key="6">
    <source>
        <dbReference type="PROSITE" id="PS50931"/>
    </source>
</evidence>
<dbReference type="RefSeq" id="WP_071661961.1">
    <property type="nucleotide sequence ID" value="NZ_LUKY01000028.1"/>
</dbReference>
<evidence type="ECO:0000313" key="7">
    <source>
        <dbReference type="EMBL" id="OIZ95981.1"/>
    </source>
</evidence>
<evidence type="ECO:0000256" key="1">
    <source>
        <dbReference type="ARBA" id="ARBA00009437"/>
    </source>
</evidence>
<dbReference type="GO" id="GO:0003677">
    <property type="term" value="F:DNA binding"/>
    <property type="evidence" value="ECO:0007669"/>
    <property type="project" value="UniProtKB-KW"/>
</dbReference>
<dbReference type="InterPro" id="IPR036390">
    <property type="entry name" value="WH_DNA-bd_sf"/>
</dbReference>
<evidence type="ECO:0000256" key="2">
    <source>
        <dbReference type="ARBA" id="ARBA00023015"/>
    </source>
</evidence>
<dbReference type="PANTHER" id="PTHR30346">
    <property type="entry name" value="TRANSCRIPTIONAL DUAL REGULATOR HCAR-RELATED"/>
    <property type="match status" value="1"/>
</dbReference>
<dbReference type="InterPro" id="IPR036388">
    <property type="entry name" value="WH-like_DNA-bd_sf"/>
</dbReference>
<keyword evidence="2" id="KW-0805">Transcription regulation</keyword>
<dbReference type="FunFam" id="1.10.10.10:FF:000001">
    <property type="entry name" value="LysR family transcriptional regulator"/>
    <property type="match status" value="1"/>
</dbReference>
<keyword evidence="3" id="KW-0238">DNA-binding</keyword>
<keyword evidence="5" id="KW-0804">Transcription</keyword>
<dbReference type="SUPFAM" id="SSF46785">
    <property type="entry name" value="Winged helix' DNA-binding domain"/>
    <property type="match status" value="1"/>
</dbReference>
<dbReference type="Gene3D" id="3.40.190.10">
    <property type="entry name" value="Periplasmic binding protein-like II"/>
    <property type="match status" value="2"/>
</dbReference>
<protein>
    <recommendedName>
        <fullName evidence="6">HTH lysR-type domain-containing protein</fullName>
    </recommendedName>
</protein>
<dbReference type="Pfam" id="PF03466">
    <property type="entry name" value="LysR_substrate"/>
    <property type="match status" value="1"/>
</dbReference>
<dbReference type="PRINTS" id="PR00039">
    <property type="entry name" value="HTHLYSR"/>
</dbReference>
<dbReference type="Proteomes" id="UP000183924">
    <property type="component" value="Unassembled WGS sequence"/>
</dbReference>
<organism evidence="7 8">
    <name type="scientific">Candidatus Rickettsiella isopodorum</name>
    <dbReference type="NCBI Taxonomy" id="1225476"/>
    <lineage>
        <taxon>Bacteria</taxon>
        <taxon>Pseudomonadati</taxon>
        <taxon>Pseudomonadota</taxon>
        <taxon>Gammaproteobacteria</taxon>
        <taxon>Legionellales</taxon>
        <taxon>Coxiellaceae</taxon>
        <taxon>Rickettsiella</taxon>
    </lineage>
</organism>
<evidence type="ECO:0000256" key="3">
    <source>
        <dbReference type="ARBA" id="ARBA00023125"/>
    </source>
</evidence>
<evidence type="ECO:0000313" key="8">
    <source>
        <dbReference type="Proteomes" id="UP000183924"/>
    </source>
</evidence>
<gene>
    <name evidence="7" type="ORF">A1D18_01000</name>
</gene>
<accession>A0A1J8PLG7</accession>
<evidence type="ECO:0000256" key="5">
    <source>
        <dbReference type="ARBA" id="ARBA00023163"/>
    </source>
</evidence>
<dbReference type="GO" id="GO:0032993">
    <property type="term" value="C:protein-DNA complex"/>
    <property type="evidence" value="ECO:0007669"/>
    <property type="project" value="TreeGrafter"/>
</dbReference>
<name>A0A1J8PLG7_9COXI</name>
<dbReference type="AlphaFoldDB" id="A0A1J8PLG7"/>
<dbReference type="PROSITE" id="PS50931">
    <property type="entry name" value="HTH_LYSR"/>
    <property type="match status" value="1"/>
</dbReference>
<dbReference type="Pfam" id="PF00126">
    <property type="entry name" value="HTH_1"/>
    <property type="match status" value="1"/>
</dbReference>
<dbReference type="CDD" id="cd08411">
    <property type="entry name" value="PBP2_OxyR"/>
    <property type="match status" value="1"/>
</dbReference>
<reference evidence="7 8" key="1">
    <citation type="submission" date="2016-03" db="EMBL/GenBank/DDBJ databases">
        <title>Comparative genomics of Rickettsiella.</title>
        <authorList>
            <person name="Chandler C."/>
            <person name="Wang Y."/>
        </authorList>
    </citation>
    <scope>NUCLEOTIDE SEQUENCE [LARGE SCALE GENOMIC DNA]</scope>
    <source>
        <strain evidence="7 8">RCFS May 2013</strain>
    </source>
</reference>
<proteinExistence type="inferred from homology"/>
<dbReference type="STRING" id="1225476.A1D18_01000"/>
<dbReference type="Gene3D" id="1.10.10.10">
    <property type="entry name" value="Winged helix-like DNA-binding domain superfamily/Winged helix DNA-binding domain"/>
    <property type="match status" value="1"/>
</dbReference>
<dbReference type="GO" id="GO:0003700">
    <property type="term" value="F:DNA-binding transcription factor activity"/>
    <property type="evidence" value="ECO:0007669"/>
    <property type="project" value="InterPro"/>
</dbReference>
<comment type="caution">
    <text evidence="7">The sequence shown here is derived from an EMBL/GenBank/DDBJ whole genome shotgun (WGS) entry which is preliminary data.</text>
</comment>
<comment type="similarity">
    <text evidence="1">Belongs to the LysR transcriptional regulatory family.</text>
</comment>
<dbReference type="InterPro" id="IPR005119">
    <property type="entry name" value="LysR_subst-bd"/>
</dbReference>
<feature type="domain" description="HTH lysR-type" evidence="6">
    <location>
        <begin position="1"/>
        <end position="58"/>
    </location>
</feature>
<dbReference type="SUPFAM" id="SSF53850">
    <property type="entry name" value="Periplasmic binding protein-like II"/>
    <property type="match status" value="1"/>
</dbReference>
<dbReference type="OrthoDB" id="5297026at2"/>
<dbReference type="PANTHER" id="PTHR30346:SF26">
    <property type="entry name" value="HYDROGEN PEROXIDE-INDUCIBLE GENES ACTIVATOR"/>
    <property type="match status" value="1"/>
</dbReference>
<keyword evidence="8" id="KW-1185">Reference proteome</keyword>
<evidence type="ECO:0000256" key="4">
    <source>
        <dbReference type="ARBA" id="ARBA00023159"/>
    </source>
</evidence>
<sequence length="311" mass="35180">MNLKDLKYLLALAEYRHFGRAAKACSVSQPTLSIQLKKLEHALGVQLFERGQKRVLITAVGMRIVEQAKQVLSAMRELERLAKLAKDPFSAELRLGLIPSLGPYLLPHILPIIKQQLTKLSLYLYEDKTDLLLTQLNQGVLDAIILALPVPHKGMQCKTLFKEPFFLTMPASYSSHYSKELHLKDLKDENLLLLEEGHCLRDQALEVCRKKTNLKEKMNYRATSLETLRHMVGSGAGITLLPLLALEEHSLIINKPFSAPRPERKIGMLWRKESALEPCCKKIATLIETTIPDVLADLEKKLDSAKYTHNT</sequence>
<dbReference type="EMBL" id="LUKY01000028">
    <property type="protein sequence ID" value="OIZ95981.1"/>
    <property type="molecule type" value="Genomic_DNA"/>
</dbReference>
<keyword evidence="4" id="KW-0010">Activator</keyword>
<dbReference type="InterPro" id="IPR000847">
    <property type="entry name" value="LysR_HTH_N"/>
</dbReference>